<gene>
    <name evidence="1" type="ORF">EV421DRAFT_1503372</name>
</gene>
<protein>
    <submittedName>
        <fullName evidence="1">Uncharacterized protein</fullName>
    </submittedName>
</protein>
<evidence type="ECO:0000313" key="1">
    <source>
        <dbReference type="EMBL" id="KAK0432375.1"/>
    </source>
</evidence>
<comment type="caution">
    <text evidence="1">The sequence shown here is derived from an EMBL/GenBank/DDBJ whole genome shotgun (WGS) entry which is preliminary data.</text>
</comment>
<sequence length="138" mass="15547">MYRTWAGYWYRSNSSVHSLDSSFHFNDLTIPSRLFAKEGCAHSPYCRPSQSDLRRAGRRAATFAITYYNTTDINTSYAQICAQYQCQLSALPAHDVRNPFHDTTPEAIQAVTQANIEGAFAFSKTVILGIPSQRSRQS</sequence>
<dbReference type="Proteomes" id="UP001175226">
    <property type="component" value="Unassembled WGS sequence"/>
</dbReference>
<reference evidence="1" key="1">
    <citation type="submission" date="2023-06" db="EMBL/GenBank/DDBJ databases">
        <authorList>
            <consortium name="Lawrence Berkeley National Laboratory"/>
            <person name="Ahrendt S."/>
            <person name="Sahu N."/>
            <person name="Indic B."/>
            <person name="Wong-Bajracharya J."/>
            <person name="Merenyi Z."/>
            <person name="Ke H.-M."/>
            <person name="Monk M."/>
            <person name="Kocsube S."/>
            <person name="Drula E."/>
            <person name="Lipzen A."/>
            <person name="Balint B."/>
            <person name="Henrissat B."/>
            <person name="Andreopoulos B."/>
            <person name="Martin F.M."/>
            <person name="Harder C.B."/>
            <person name="Rigling D."/>
            <person name="Ford K.L."/>
            <person name="Foster G.D."/>
            <person name="Pangilinan J."/>
            <person name="Papanicolaou A."/>
            <person name="Barry K."/>
            <person name="LaButti K."/>
            <person name="Viragh M."/>
            <person name="Koriabine M."/>
            <person name="Yan M."/>
            <person name="Riley R."/>
            <person name="Champramary S."/>
            <person name="Plett K.L."/>
            <person name="Tsai I.J."/>
            <person name="Slot J."/>
            <person name="Sipos G."/>
            <person name="Plett J."/>
            <person name="Nagy L.G."/>
            <person name="Grigoriev I.V."/>
        </authorList>
    </citation>
    <scope>NUCLEOTIDE SEQUENCE</scope>
    <source>
        <strain evidence="1">FPL87.14</strain>
    </source>
</reference>
<dbReference type="EMBL" id="JAUEPT010000095">
    <property type="protein sequence ID" value="KAK0432375.1"/>
    <property type="molecule type" value="Genomic_DNA"/>
</dbReference>
<accession>A0AA39IYV9</accession>
<organism evidence="1 2">
    <name type="scientific">Armillaria borealis</name>
    <dbReference type="NCBI Taxonomy" id="47425"/>
    <lineage>
        <taxon>Eukaryota</taxon>
        <taxon>Fungi</taxon>
        <taxon>Dikarya</taxon>
        <taxon>Basidiomycota</taxon>
        <taxon>Agaricomycotina</taxon>
        <taxon>Agaricomycetes</taxon>
        <taxon>Agaricomycetidae</taxon>
        <taxon>Agaricales</taxon>
        <taxon>Marasmiineae</taxon>
        <taxon>Physalacriaceae</taxon>
        <taxon>Armillaria</taxon>
    </lineage>
</organism>
<proteinExistence type="predicted"/>
<keyword evidence="2" id="KW-1185">Reference proteome</keyword>
<dbReference type="AlphaFoldDB" id="A0AA39IYV9"/>
<evidence type="ECO:0000313" key="2">
    <source>
        <dbReference type="Proteomes" id="UP001175226"/>
    </source>
</evidence>
<name>A0AA39IYV9_9AGAR</name>